<dbReference type="EMBL" id="MJEQ01002309">
    <property type="protein sequence ID" value="OIT27689.1"/>
    <property type="molecule type" value="Genomic_DNA"/>
</dbReference>
<dbReference type="AlphaFoldDB" id="A0A1J6L9G1"/>
<protein>
    <submittedName>
        <fullName evidence="1">Uncharacterized protein</fullName>
    </submittedName>
</protein>
<evidence type="ECO:0000313" key="1">
    <source>
        <dbReference type="EMBL" id="OIT27689.1"/>
    </source>
</evidence>
<gene>
    <name evidence="1" type="ORF">A4A49_58853</name>
</gene>
<feature type="non-terminal residue" evidence="1">
    <location>
        <position position="165"/>
    </location>
</feature>
<organism evidence="1 2">
    <name type="scientific">Nicotiana attenuata</name>
    <name type="common">Coyote tobacco</name>
    <dbReference type="NCBI Taxonomy" id="49451"/>
    <lineage>
        <taxon>Eukaryota</taxon>
        <taxon>Viridiplantae</taxon>
        <taxon>Streptophyta</taxon>
        <taxon>Embryophyta</taxon>
        <taxon>Tracheophyta</taxon>
        <taxon>Spermatophyta</taxon>
        <taxon>Magnoliopsida</taxon>
        <taxon>eudicotyledons</taxon>
        <taxon>Gunneridae</taxon>
        <taxon>Pentapetalae</taxon>
        <taxon>asterids</taxon>
        <taxon>lamiids</taxon>
        <taxon>Solanales</taxon>
        <taxon>Solanaceae</taxon>
        <taxon>Nicotianoideae</taxon>
        <taxon>Nicotianeae</taxon>
        <taxon>Nicotiana</taxon>
    </lineage>
</organism>
<dbReference type="Gramene" id="OIT27689">
    <property type="protein sequence ID" value="OIT27689"/>
    <property type="gene ID" value="A4A49_58853"/>
</dbReference>
<keyword evidence="2" id="KW-1185">Reference proteome</keyword>
<evidence type="ECO:0000313" key="2">
    <source>
        <dbReference type="Proteomes" id="UP000187609"/>
    </source>
</evidence>
<feature type="non-terminal residue" evidence="1">
    <location>
        <position position="1"/>
    </location>
</feature>
<name>A0A1J6L9G1_NICAT</name>
<comment type="caution">
    <text evidence="1">The sequence shown here is derived from an EMBL/GenBank/DDBJ whole genome shotgun (WGS) entry which is preliminary data.</text>
</comment>
<dbReference type="Proteomes" id="UP000187609">
    <property type="component" value="Unassembled WGS sequence"/>
</dbReference>
<proteinExistence type="predicted"/>
<reference evidence="1" key="1">
    <citation type="submission" date="2016-11" db="EMBL/GenBank/DDBJ databases">
        <title>The genome of Nicotiana attenuata.</title>
        <authorList>
            <person name="Xu S."/>
            <person name="Brockmoeller T."/>
            <person name="Gaquerel E."/>
            <person name="Navarro A."/>
            <person name="Kuhl H."/>
            <person name="Gase K."/>
            <person name="Ling Z."/>
            <person name="Zhou W."/>
            <person name="Kreitzer C."/>
            <person name="Stanke M."/>
            <person name="Tang H."/>
            <person name="Lyons E."/>
            <person name="Pandey P."/>
            <person name="Pandey S.P."/>
            <person name="Timmermann B."/>
            <person name="Baldwin I.T."/>
        </authorList>
    </citation>
    <scope>NUCLEOTIDE SEQUENCE [LARGE SCALE GENOMIC DNA]</scope>
    <source>
        <strain evidence="1">UT</strain>
    </source>
</reference>
<sequence>VDAFEKPAVIKPTVVHDEGQGLEDVDALTSTIGSKLEANVSLNATGDRPTVGAPKSTAALVDVVEKLVGFLATVTQDEGKELFEQAKQSRKGLADQSKGRAWTVVTRYPSKRISPGLKNQIIASKNTDVSNSFNALINDHEQVRKEDGKILQIVMHTQKLDKTTL</sequence>
<accession>A0A1J6L9G1</accession>